<dbReference type="KEGG" id="pfj:MYCFIDRAFT_171405"/>
<accession>M3B832</accession>
<name>M3B832_PSEFD</name>
<sequence>MNGLEVDAYQRKCRNGNAQKKTPVLPAHDRCPENRSETGLKSVRCRMCSEWIDWRRIGDGGAGAGGRSNEIGQLRKPTCWPRCCFHRELFAMPKVCPRLGFNLSRDKVRYTPCT</sequence>
<dbReference type="Proteomes" id="UP000016932">
    <property type="component" value="Unassembled WGS sequence"/>
</dbReference>
<dbReference type="AlphaFoldDB" id="M3B832"/>
<dbReference type="GeneID" id="19332625"/>
<gene>
    <name evidence="1" type="ORF">MYCFIDRAFT_171405</name>
</gene>
<evidence type="ECO:0000313" key="1">
    <source>
        <dbReference type="EMBL" id="EME85478.1"/>
    </source>
</evidence>
<dbReference type="EMBL" id="KB446556">
    <property type="protein sequence ID" value="EME85478.1"/>
    <property type="molecule type" value="Genomic_DNA"/>
</dbReference>
<dbReference type="VEuPathDB" id="FungiDB:MYCFIDRAFT_171405"/>
<protein>
    <submittedName>
        <fullName evidence="1">Uncharacterized protein</fullName>
    </submittedName>
</protein>
<keyword evidence="2" id="KW-1185">Reference proteome</keyword>
<evidence type="ECO:0000313" key="2">
    <source>
        <dbReference type="Proteomes" id="UP000016932"/>
    </source>
</evidence>
<proteinExistence type="predicted"/>
<organism evidence="1 2">
    <name type="scientific">Pseudocercospora fijiensis (strain CIRAD86)</name>
    <name type="common">Black leaf streak disease fungus</name>
    <name type="synonym">Mycosphaerella fijiensis</name>
    <dbReference type="NCBI Taxonomy" id="383855"/>
    <lineage>
        <taxon>Eukaryota</taxon>
        <taxon>Fungi</taxon>
        <taxon>Dikarya</taxon>
        <taxon>Ascomycota</taxon>
        <taxon>Pezizomycotina</taxon>
        <taxon>Dothideomycetes</taxon>
        <taxon>Dothideomycetidae</taxon>
        <taxon>Mycosphaerellales</taxon>
        <taxon>Mycosphaerellaceae</taxon>
        <taxon>Pseudocercospora</taxon>
    </lineage>
</organism>
<reference evidence="1 2" key="1">
    <citation type="journal article" date="2012" name="PLoS Pathog.">
        <title>Diverse lifestyles and strategies of plant pathogenesis encoded in the genomes of eighteen Dothideomycetes fungi.</title>
        <authorList>
            <person name="Ohm R.A."/>
            <person name="Feau N."/>
            <person name="Henrissat B."/>
            <person name="Schoch C.L."/>
            <person name="Horwitz B.A."/>
            <person name="Barry K.W."/>
            <person name="Condon B.J."/>
            <person name="Copeland A.C."/>
            <person name="Dhillon B."/>
            <person name="Glaser F."/>
            <person name="Hesse C.N."/>
            <person name="Kosti I."/>
            <person name="LaButti K."/>
            <person name="Lindquist E.A."/>
            <person name="Lucas S."/>
            <person name="Salamov A.A."/>
            <person name="Bradshaw R.E."/>
            <person name="Ciuffetti L."/>
            <person name="Hamelin R.C."/>
            <person name="Kema G.H.J."/>
            <person name="Lawrence C."/>
            <person name="Scott J.A."/>
            <person name="Spatafora J.W."/>
            <person name="Turgeon B.G."/>
            <person name="de Wit P.J.G.M."/>
            <person name="Zhong S."/>
            <person name="Goodwin S.B."/>
            <person name="Grigoriev I.V."/>
        </authorList>
    </citation>
    <scope>NUCLEOTIDE SEQUENCE [LARGE SCALE GENOMIC DNA]</scope>
    <source>
        <strain evidence="1 2">CIRAD86</strain>
    </source>
</reference>
<dbReference type="RefSeq" id="XP_007923075.1">
    <property type="nucleotide sequence ID" value="XM_007924884.1"/>
</dbReference>
<dbReference type="HOGENOM" id="CLU_2122123_0_0_1"/>